<dbReference type="KEGG" id="geo:Geob_2741"/>
<evidence type="ECO:0000256" key="1">
    <source>
        <dbReference type="SAM" id="SignalP"/>
    </source>
</evidence>
<dbReference type="EMBL" id="CP001390">
    <property type="protein sequence ID" value="ACM21090.1"/>
    <property type="molecule type" value="Genomic_DNA"/>
</dbReference>
<accession>B9M1K8</accession>
<evidence type="ECO:0000313" key="3">
    <source>
        <dbReference type="Proteomes" id="UP000007721"/>
    </source>
</evidence>
<feature type="chain" id="PRO_5002886428" evidence="1">
    <location>
        <begin position="20"/>
        <end position="203"/>
    </location>
</feature>
<name>B9M1K8_GEODF</name>
<proteinExistence type="predicted"/>
<dbReference type="HOGENOM" id="CLU_1347304_0_0_7"/>
<protein>
    <submittedName>
        <fullName evidence="2">Uncharacterized protein</fullName>
    </submittedName>
</protein>
<organism evidence="2 3">
    <name type="scientific">Geotalea daltonii (strain DSM 22248 / JCM 15807 / FRC-32)</name>
    <name type="common">Geobacter daltonii</name>
    <dbReference type="NCBI Taxonomy" id="316067"/>
    <lineage>
        <taxon>Bacteria</taxon>
        <taxon>Pseudomonadati</taxon>
        <taxon>Thermodesulfobacteriota</taxon>
        <taxon>Desulfuromonadia</taxon>
        <taxon>Geobacterales</taxon>
        <taxon>Geobacteraceae</taxon>
        <taxon>Geotalea</taxon>
    </lineage>
</organism>
<dbReference type="AlphaFoldDB" id="B9M1K8"/>
<sequence>MHKIIVALLLLCIGTPAVATGEDPPRLKITVFRYIGMNERENSYNDLVMRRLKEKVDDIKREFADSSYIKGLFVERGIREPRSYEEFVDQAKALQAFTGAMDQSRLHTTIYLCKLRGSLPREKVTISTKIAMAEYQELRDLYKMVTLYALAMDAKRLHKTAEAIRFLQKANSLSYGRNVSKGDDTAMLIRAIKTELKNLSGKG</sequence>
<keyword evidence="3" id="KW-1185">Reference proteome</keyword>
<evidence type="ECO:0000313" key="2">
    <source>
        <dbReference type="EMBL" id="ACM21090.1"/>
    </source>
</evidence>
<dbReference type="STRING" id="316067.Geob_2741"/>
<keyword evidence="1" id="KW-0732">Signal</keyword>
<feature type="signal peptide" evidence="1">
    <location>
        <begin position="1"/>
        <end position="19"/>
    </location>
</feature>
<dbReference type="Proteomes" id="UP000007721">
    <property type="component" value="Chromosome"/>
</dbReference>
<reference evidence="2 3" key="1">
    <citation type="submission" date="2009-01" db="EMBL/GenBank/DDBJ databases">
        <title>Complete sequence of Geobacter sp. FRC-32.</title>
        <authorList>
            <consortium name="US DOE Joint Genome Institute"/>
            <person name="Lucas S."/>
            <person name="Copeland A."/>
            <person name="Lapidus A."/>
            <person name="Glavina del Rio T."/>
            <person name="Dalin E."/>
            <person name="Tice H."/>
            <person name="Bruce D."/>
            <person name="Goodwin L."/>
            <person name="Pitluck S."/>
            <person name="Saunders E."/>
            <person name="Brettin T."/>
            <person name="Detter J.C."/>
            <person name="Han C."/>
            <person name="Larimer F."/>
            <person name="Land M."/>
            <person name="Hauser L."/>
            <person name="Kyrpides N."/>
            <person name="Ovchinnikova G."/>
            <person name="Kostka J."/>
            <person name="Richardson P."/>
        </authorList>
    </citation>
    <scope>NUCLEOTIDE SEQUENCE [LARGE SCALE GENOMIC DNA]</scope>
    <source>
        <strain evidence="3">DSM 22248 / JCM 15807 / FRC-32</strain>
    </source>
</reference>
<dbReference type="RefSeq" id="WP_012647818.1">
    <property type="nucleotide sequence ID" value="NC_011979.1"/>
</dbReference>
<gene>
    <name evidence="2" type="ordered locus">Geob_2741</name>
</gene>